<organism evidence="2 3">
    <name type="scientific">Jannaschia rubra</name>
    <dbReference type="NCBI Taxonomy" id="282197"/>
    <lineage>
        <taxon>Bacteria</taxon>
        <taxon>Pseudomonadati</taxon>
        <taxon>Pseudomonadota</taxon>
        <taxon>Alphaproteobacteria</taxon>
        <taxon>Rhodobacterales</taxon>
        <taxon>Roseobacteraceae</taxon>
        <taxon>Jannaschia</taxon>
    </lineage>
</organism>
<feature type="region of interest" description="Disordered" evidence="1">
    <location>
        <begin position="1"/>
        <end position="133"/>
    </location>
</feature>
<evidence type="ECO:0000256" key="1">
    <source>
        <dbReference type="SAM" id="MobiDB-lite"/>
    </source>
</evidence>
<evidence type="ECO:0000313" key="3">
    <source>
        <dbReference type="Proteomes" id="UP000048908"/>
    </source>
</evidence>
<name>A0A0M6XVY6_9RHOB</name>
<evidence type="ECO:0000313" key="2">
    <source>
        <dbReference type="EMBL" id="CTQ34453.1"/>
    </source>
</evidence>
<dbReference type="Proteomes" id="UP000048908">
    <property type="component" value="Unassembled WGS sequence"/>
</dbReference>
<accession>A0A0M6XVY6</accession>
<reference evidence="2 3" key="1">
    <citation type="submission" date="2015-07" db="EMBL/GenBank/DDBJ databases">
        <authorList>
            <person name="Noorani M."/>
        </authorList>
    </citation>
    <scope>NUCLEOTIDE SEQUENCE [LARGE SCALE GENOMIC DNA]</scope>
    <source>
        <strain evidence="2 3">CECT 5088</strain>
    </source>
</reference>
<proteinExistence type="predicted"/>
<gene>
    <name evidence="2" type="ORF">JAN5088_03249</name>
</gene>
<protein>
    <submittedName>
        <fullName evidence="2">Uncharacterized protein</fullName>
    </submittedName>
</protein>
<keyword evidence="3" id="KW-1185">Reference proteome</keyword>
<dbReference type="AlphaFoldDB" id="A0A0M6XVY6"/>
<feature type="compositionally biased region" description="Polar residues" evidence="1">
    <location>
        <begin position="59"/>
        <end position="71"/>
    </location>
</feature>
<feature type="compositionally biased region" description="Pro residues" evidence="1">
    <location>
        <begin position="41"/>
        <end position="51"/>
    </location>
</feature>
<dbReference type="EMBL" id="CXPG01000022">
    <property type="protein sequence ID" value="CTQ34453.1"/>
    <property type="molecule type" value="Genomic_DNA"/>
</dbReference>
<sequence length="245" mass="26608">MPRRGRPKVEGRDPAYAHTFQAKRPPLPNGMPASVRIPPVDDTPPVKPSPPAGEGEAASLTSEPSPDQVATDQGMEPAETAPDPIPETKAENPRPAAKPGKRAKAEHPDAAPAQSKDGAADDTPPGEKRKVSLKVSVTTAHVEAMKPLVARGLPQRDVLALAGRRAMKRFDPTPEFVPMPEGDRVPMTVAYSTTKYVPADMLDAMRDVHDPLRVKSDAAMVRGQFETLFWSVLDDVIEELRQQRR</sequence>